<dbReference type="AlphaFoldDB" id="A0A4V1BXA7"/>
<dbReference type="InterPro" id="IPR036614">
    <property type="entry name" value="RusA-like_sf"/>
</dbReference>
<keyword evidence="4" id="KW-1185">Reference proteome</keyword>
<dbReference type="EMBL" id="CP123523">
    <property type="protein sequence ID" value="WGM05253.1"/>
    <property type="molecule type" value="Genomic_DNA"/>
</dbReference>
<dbReference type="EMBL" id="CP038613">
    <property type="protein sequence ID" value="QBY45033.1"/>
    <property type="molecule type" value="Genomic_DNA"/>
</dbReference>
<sequence length="166" mass="18582">MIATGSLSLVLPFPPSVNTYWRHPSSGLNKGRHLISAKGRQYRCAVIASVLEQNNNRKPKTLTTAVSLSLTLFPPTDHRRDLDNFVKAKQDSLTYAGIWQDDAQVKRLTVEWGAKIAGGSALAIITPYLLNHVEKNTKKRQRKKANALSNMDKWIDGILSKEFILK</sequence>
<dbReference type="KEGG" id="ans:ArsFIN_36250"/>
<dbReference type="GO" id="GO:0016787">
    <property type="term" value="F:hydrolase activity"/>
    <property type="evidence" value="ECO:0007669"/>
    <property type="project" value="UniProtKB-KW"/>
</dbReference>
<evidence type="ECO:0000313" key="2">
    <source>
        <dbReference type="EMBL" id="WGM05253.1"/>
    </source>
</evidence>
<keyword evidence="1" id="KW-0378">Hydrolase</keyword>
<accession>A0A4V1BXA7</accession>
<dbReference type="RefSeq" id="WP_071846897.1">
    <property type="nucleotide sequence ID" value="NZ_CP038613.1"/>
</dbReference>
<dbReference type="GO" id="GO:0000287">
    <property type="term" value="F:magnesium ion binding"/>
    <property type="evidence" value="ECO:0007669"/>
    <property type="project" value="InterPro"/>
</dbReference>
<dbReference type="SUPFAM" id="SSF103084">
    <property type="entry name" value="Holliday junction resolvase RusA"/>
    <property type="match status" value="1"/>
</dbReference>
<dbReference type="Proteomes" id="UP000295134">
    <property type="component" value="Chromosome"/>
</dbReference>
<evidence type="ECO:0000313" key="4">
    <source>
        <dbReference type="Proteomes" id="UP001177592"/>
    </source>
</evidence>
<organism evidence="1 3">
    <name type="scientific">Arsenophonus nasoniae</name>
    <name type="common">son-killer infecting Nasonia vitripennis</name>
    <dbReference type="NCBI Taxonomy" id="638"/>
    <lineage>
        <taxon>Bacteria</taxon>
        <taxon>Pseudomonadati</taxon>
        <taxon>Pseudomonadota</taxon>
        <taxon>Gammaproteobacteria</taxon>
        <taxon>Enterobacterales</taxon>
        <taxon>Morganellaceae</taxon>
        <taxon>Arsenophonus</taxon>
    </lineage>
</organism>
<dbReference type="Gene3D" id="3.30.1330.70">
    <property type="entry name" value="Holliday junction resolvase RusA"/>
    <property type="match status" value="1"/>
</dbReference>
<name>A0A4V1BXA7_9GAMM</name>
<reference evidence="2" key="2">
    <citation type="submission" date="2023-04" db="EMBL/GenBank/DDBJ databases">
        <title>Genome dynamics across the evolutionary transition to endosymbiosis.</title>
        <authorList>
            <person name="Siozios S."/>
            <person name="Nadal-Jimenez P."/>
            <person name="Azagi T."/>
            <person name="Sprong H."/>
            <person name="Frost C.L."/>
            <person name="Parratt S.R."/>
            <person name="Taylor G."/>
            <person name="Brettell L."/>
            <person name="Lew K.C."/>
            <person name="Croft L."/>
            <person name="King K.C."/>
            <person name="Brockhurst M.A."/>
            <person name="Hypsa V."/>
            <person name="Novakova E."/>
            <person name="Darby A.C."/>
            <person name="Hurst G.D.D."/>
        </authorList>
    </citation>
    <scope>NUCLEOTIDE SEQUENCE</scope>
    <source>
        <strain evidence="2">ANv_CAN</strain>
    </source>
</reference>
<dbReference type="EC" id="3.1.22.4" evidence="1"/>
<proteinExistence type="predicted"/>
<dbReference type="GO" id="GO:0006281">
    <property type="term" value="P:DNA repair"/>
    <property type="evidence" value="ECO:0007669"/>
    <property type="project" value="InterPro"/>
</dbReference>
<gene>
    <name evidence="1" type="primary">rusA_3</name>
    <name evidence="1" type="ORF">ArsFIN_36250</name>
    <name evidence="2" type="ORF">QE258_17235</name>
</gene>
<dbReference type="InterPro" id="IPR008822">
    <property type="entry name" value="Endonuclease_RusA-like"/>
</dbReference>
<dbReference type="GeneID" id="96878537"/>
<dbReference type="Proteomes" id="UP001177592">
    <property type="component" value="Chromosome"/>
</dbReference>
<protein>
    <submittedName>
        <fullName evidence="1">Crossover junction endodeoxyribonuclease RusA</fullName>
        <ecNumber evidence="1">3.1.22.4</ecNumber>
    </submittedName>
    <submittedName>
        <fullName evidence="2">RusA family crossover junction endodeoxyribonuclease</fullName>
    </submittedName>
</protein>
<evidence type="ECO:0000313" key="3">
    <source>
        <dbReference type="Proteomes" id="UP000295134"/>
    </source>
</evidence>
<dbReference type="Pfam" id="PF05866">
    <property type="entry name" value="RusA"/>
    <property type="match status" value="1"/>
</dbReference>
<dbReference type="GO" id="GO:0006310">
    <property type="term" value="P:DNA recombination"/>
    <property type="evidence" value="ECO:0007669"/>
    <property type="project" value="InterPro"/>
</dbReference>
<evidence type="ECO:0000313" key="1">
    <source>
        <dbReference type="EMBL" id="QBY45033.1"/>
    </source>
</evidence>
<reference evidence="1 3" key="1">
    <citation type="submission" date="2019-03" db="EMBL/GenBank/DDBJ databases">
        <title>Long-read sequencing reveals hyperdense prophage content in a complex bacterial symbiont genome.</title>
        <authorList>
            <person name="Frost C.L."/>
            <person name="Siozios S."/>
            <person name="Nadal-Jimenez P."/>
            <person name="Brockhurst M.A."/>
            <person name="King K.C."/>
            <person name="Darby A.C."/>
            <person name="Hurst G.D.D."/>
        </authorList>
    </citation>
    <scope>NUCLEOTIDE SEQUENCE [LARGE SCALE GENOMIC DNA]</scope>
    <source>
        <strain evidence="1 3">FIN</strain>
    </source>
</reference>